<evidence type="ECO:0000259" key="6">
    <source>
        <dbReference type="PROSITE" id="PS51194"/>
    </source>
</evidence>
<dbReference type="GO" id="GO:0008270">
    <property type="term" value="F:zinc ion binding"/>
    <property type="evidence" value="ECO:0007669"/>
    <property type="project" value="UniProtKB-KW"/>
</dbReference>
<organism evidence="7 8">
    <name type="scientific">Thalassoglobus polymorphus</name>
    <dbReference type="NCBI Taxonomy" id="2527994"/>
    <lineage>
        <taxon>Bacteria</taxon>
        <taxon>Pseudomonadati</taxon>
        <taxon>Planctomycetota</taxon>
        <taxon>Planctomycetia</taxon>
        <taxon>Planctomycetales</taxon>
        <taxon>Planctomycetaceae</taxon>
        <taxon>Thalassoglobus</taxon>
    </lineage>
</organism>
<dbReference type="Pfam" id="PF04434">
    <property type="entry name" value="SWIM"/>
    <property type="match status" value="1"/>
</dbReference>
<evidence type="ECO:0000313" key="8">
    <source>
        <dbReference type="Proteomes" id="UP000315724"/>
    </source>
</evidence>
<dbReference type="InterPro" id="IPR007527">
    <property type="entry name" value="Znf_SWIM"/>
</dbReference>
<feature type="domain" description="Helicase ATP-binding" evidence="5">
    <location>
        <begin position="680"/>
        <end position="836"/>
    </location>
</feature>
<dbReference type="Gene3D" id="3.40.50.300">
    <property type="entry name" value="P-loop containing nucleotide triphosphate hydrolases"/>
    <property type="match status" value="1"/>
</dbReference>
<feature type="domain" description="SWIM-type" evidence="4">
    <location>
        <begin position="115"/>
        <end position="149"/>
    </location>
</feature>
<dbReference type="AlphaFoldDB" id="A0A517QIU2"/>
<dbReference type="InterPro" id="IPR001650">
    <property type="entry name" value="Helicase_C-like"/>
</dbReference>
<sequence>MPKRKKHQRNSELPSAPLPLLMSQHPGLGKLLLEDEEFQDLLTDSNSNSNPGTLPTNGLEWIDAWNEVLDVFIREHHYADRLRSKRLKHKIEIQELVPTGEVRATDFVNKKKRQLKLSFNPLRLAYDCTCTCPSKGFCEHTYALVEHLKKELFDSDSKIFLQILGPDYSDLLRKQKRKELLQLINRVSQDSPSHLTISSEEDLSQPEERVRWNLKTAVEYGMHTMELHPVIQKETKRGGWSKGREIKLSTFLSTSPQNWSTVDRAIVDSIEQDEYEFYDPQVDFPSVFRALAGTDVFLVNRQPSELRIQELELIVIEDDNNYRLSTNVLEQRSQLKNPESFYSFSGGFMILDQKSQSATFIPASEAAIDLSNTIEVDNVSFRKDEKELFFEQLKILQQAFSVRLPEGMIDEERAIELELTLLLQMQKSGQLGVTICFTKPDGSLIYPGDGLGRETIQEDGKTIQLIRNLDTERQQALELERELGLSHFEKPADSRFRIEDQDAIFKLLTDIGDLVGQEKIKVVWHRASVKRFDILGHLTASNVRVQVKKNRDWFGLQGSCRIGNEEIALKDLLAGLRGESLNGLIEIQPGKWAAITEELKKSLQRLADVSLESRGSLRLDQSAAMAVAALEDAQIQMEADKAWNKNLARLRNASELSFDPPAALNCDLRDYQVEGFRWMARLSEWGMGGILADDMGLGKTVQTLAMLLQRVETGPALVIAPTSLGFNWQAECERFAPSLNPIQFRESNREELINSASEGDVIICSYGLALREAELLKTQKWGSLVLDEAQNIKNGNSKTSREIRKLKADWKIALTGTPIENHLGELWSILQAVAPGVLGGWEQFRKRFAAPIEKNQDEERRHALARVISPFVLRRTKKAVLKDLPDRDESNLFVELSDVERKRYDQMRLAAVSELDELSTVEFSQDQRFRVLQILTRLRQLSCHIGLLDETWTGSSAKLDLLMEKLEELKENGHRPLIFSQFTSHLGLIRQACDEKGFSYQYLDGQTTPRTRKNRVEKFQNGEGDAFLISLKAGGTGLNLTAADYVIHMDPWWNPAVEDQATDRAHRIGQTRNVMVYRIIAQGTIEEQILKLHEEKRDLVEGILAGAEAAGKLSTQQLAGLIRGETADMSIAKTE</sequence>
<dbReference type="RefSeq" id="WP_145196140.1">
    <property type="nucleotide sequence ID" value="NZ_CP036267.1"/>
</dbReference>
<dbReference type="InterPro" id="IPR038718">
    <property type="entry name" value="SNF2-like_sf"/>
</dbReference>
<dbReference type="GO" id="GO:0016787">
    <property type="term" value="F:hydrolase activity"/>
    <property type="evidence" value="ECO:0007669"/>
    <property type="project" value="UniProtKB-KW"/>
</dbReference>
<keyword evidence="2" id="KW-0862">Zinc</keyword>
<dbReference type="Pfam" id="PF00271">
    <property type="entry name" value="Helicase_C"/>
    <property type="match status" value="1"/>
</dbReference>
<gene>
    <name evidence="7" type="ORF">Mal48_07390</name>
</gene>
<evidence type="ECO:0000259" key="5">
    <source>
        <dbReference type="PROSITE" id="PS51192"/>
    </source>
</evidence>
<dbReference type="GO" id="GO:0004386">
    <property type="term" value="F:helicase activity"/>
    <property type="evidence" value="ECO:0007669"/>
    <property type="project" value="UniProtKB-KW"/>
</dbReference>
<accession>A0A517QIU2</accession>
<evidence type="ECO:0000256" key="3">
    <source>
        <dbReference type="SAM" id="MobiDB-lite"/>
    </source>
</evidence>
<evidence type="ECO:0000256" key="1">
    <source>
        <dbReference type="ARBA" id="ARBA00022801"/>
    </source>
</evidence>
<keyword evidence="7" id="KW-0547">Nucleotide-binding</keyword>
<keyword evidence="7" id="KW-0067">ATP-binding</keyword>
<dbReference type="OrthoDB" id="9814088at2"/>
<proteinExistence type="predicted"/>
<dbReference type="InterPro" id="IPR000330">
    <property type="entry name" value="SNF2_N"/>
</dbReference>
<dbReference type="CDD" id="cd18793">
    <property type="entry name" value="SF2_C_SNF"/>
    <property type="match status" value="1"/>
</dbReference>
<dbReference type="KEGG" id="tpol:Mal48_07390"/>
<dbReference type="SMART" id="SM00487">
    <property type="entry name" value="DEXDc"/>
    <property type="match status" value="1"/>
</dbReference>
<dbReference type="Pfam" id="PF00176">
    <property type="entry name" value="SNF2-rel_dom"/>
    <property type="match status" value="1"/>
</dbReference>
<feature type="region of interest" description="Disordered" evidence="3">
    <location>
        <begin position="1"/>
        <end position="21"/>
    </location>
</feature>
<dbReference type="InterPro" id="IPR049730">
    <property type="entry name" value="SNF2/RAD54-like_C"/>
</dbReference>
<name>A0A517QIU2_9PLAN</name>
<dbReference type="EMBL" id="CP036267">
    <property type="protein sequence ID" value="QDT31505.1"/>
    <property type="molecule type" value="Genomic_DNA"/>
</dbReference>
<evidence type="ECO:0000313" key="7">
    <source>
        <dbReference type="EMBL" id="QDT31505.1"/>
    </source>
</evidence>
<keyword evidence="7" id="KW-0347">Helicase</keyword>
<evidence type="ECO:0000256" key="2">
    <source>
        <dbReference type="PROSITE-ProRule" id="PRU00325"/>
    </source>
</evidence>
<dbReference type="PROSITE" id="PS50966">
    <property type="entry name" value="ZF_SWIM"/>
    <property type="match status" value="1"/>
</dbReference>
<evidence type="ECO:0000259" key="4">
    <source>
        <dbReference type="PROSITE" id="PS50966"/>
    </source>
</evidence>
<dbReference type="SUPFAM" id="SSF52540">
    <property type="entry name" value="P-loop containing nucleoside triphosphate hydrolases"/>
    <property type="match status" value="2"/>
</dbReference>
<dbReference type="GO" id="GO:0005524">
    <property type="term" value="F:ATP binding"/>
    <property type="evidence" value="ECO:0007669"/>
    <property type="project" value="InterPro"/>
</dbReference>
<dbReference type="PROSITE" id="PS51194">
    <property type="entry name" value="HELICASE_CTER"/>
    <property type="match status" value="1"/>
</dbReference>
<reference evidence="7 8" key="1">
    <citation type="submission" date="2019-02" db="EMBL/GenBank/DDBJ databases">
        <title>Deep-cultivation of Planctomycetes and their phenomic and genomic characterization uncovers novel biology.</title>
        <authorList>
            <person name="Wiegand S."/>
            <person name="Jogler M."/>
            <person name="Boedeker C."/>
            <person name="Pinto D."/>
            <person name="Vollmers J."/>
            <person name="Rivas-Marin E."/>
            <person name="Kohn T."/>
            <person name="Peeters S.H."/>
            <person name="Heuer A."/>
            <person name="Rast P."/>
            <person name="Oberbeckmann S."/>
            <person name="Bunk B."/>
            <person name="Jeske O."/>
            <person name="Meyerdierks A."/>
            <person name="Storesund J.E."/>
            <person name="Kallscheuer N."/>
            <person name="Luecker S."/>
            <person name="Lage O.M."/>
            <person name="Pohl T."/>
            <person name="Merkel B.J."/>
            <person name="Hornburger P."/>
            <person name="Mueller R.-W."/>
            <person name="Bruemmer F."/>
            <person name="Labrenz M."/>
            <person name="Spormann A.M."/>
            <person name="Op den Camp H."/>
            <person name="Overmann J."/>
            <person name="Amann R."/>
            <person name="Jetten M.S.M."/>
            <person name="Mascher T."/>
            <person name="Medema M.H."/>
            <person name="Devos D.P."/>
            <person name="Kaster A.-K."/>
            <person name="Ovreas L."/>
            <person name="Rohde M."/>
            <person name="Galperin M.Y."/>
            <person name="Jogler C."/>
        </authorList>
    </citation>
    <scope>NUCLEOTIDE SEQUENCE [LARGE SCALE GENOMIC DNA]</scope>
    <source>
        <strain evidence="7 8">Mal48</strain>
    </source>
</reference>
<dbReference type="SMART" id="SM00490">
    <property type="entry name" value="HELICc"/>
    <property type="match status" value="1"/>
</dbReference>
<dbReference type="Proteomes" id="UP000315724">
    <property type="component" value="Chromosome"/>
</dbReference>
<dbReference type="Gene3D" id="3.40.50.10810">
    <property type="entry name" value="Tandem AAA-ATPase domain"/>
    <property type="match status" value="1"/>
</dbReference>
<keyword evidence="8" id="KW-1185">Reference proteome</keyword>
<dbReference type="PROSITE" id="PS51192">
    <property type="entry name" value="HELICASE_ATP_BIND_1"/>
    <property type="match status" value="1"/>
</dbReference>
<keyword evidence="2" id="KW-0479">Metal-binding</keyword>
<dbReference type="InterPro" id="IPR027417">
    <property type="entry name" value="P-loop_NTPase"/>
</dbReference>
<dbReference type="PANTHER" id="PTHR10799">
    <property type="entry name" value="SNF2/RAD54 HELICASE FAMILY"/>
    <property type="match status" value="1"/>
</dbReference>
<keyword evidence="2" id="KW-0863">Zinc-finger</keyword>
<feature type="domain" description="Helicase C-terminal" evidence="6">
    <location>
        <begin position="958"/>
        <end position="1119"/>
    </location>
</feature>
<protein>
    <submittedName>
        <fullName evidence="7">ATP-dependent helicase HepA</fullName>
    </submittedName>
</protein>
<keyword evidence="1" id="KW-0378">Hydrolase</keyword>
<dbReference type="CDD" id="cd18012">
    <property type="entry name" value="DEXQc_arch_SWI2_SNF2"/>
    <property type="match status" value="1"/>
</dbReference>
<dbReference type="InterPro" id="IPR014001">
    <property type="entry name" value="Helicase_ATP-bd"/>
</dbReference>